<evidence type="ECO:0000256" key="1">
    <source>
        <dbReference type="SAM" id="MobiDB-lite"/>
    </source>
</evidence>
<dbReference type="OrthoDB" id="2437251at2759"/>
<feature type="non-terminal residue" evidence="2">
    <location>
        <position position="80"/>
    </location>
</feature>
<gene>
    <name evidence="2" type="ORF">C2G38_1910247</name>
</gene>
<sequence length="80" mass="9797">YHCAQLLDRQKKSKKHEDPTKHRNRLPMQRFHCRGWLIITVDMEKLQVTINLTHEYYAEYVDVHVMNEIKEYIQTNLQQT</sequence>
<reference evidence="2 3" key="1">
    <citation type="submission" date="2018-06" db="EMBL/GenBank/DDBJ databases">
        <title>Comparative genomics reveals the genomic features of Rhizophagus irregularis, R. cerebriforme, R. diaphanum and Gigaspora rosea, and their symbiotic lifestyle signature.</title>
        <authorList>
            <person name="Morin E."/>
            <person name="San Clemente H."/>
            <person name="Chen E.C.H."/>
            <person name="De La Providencia I."/>
            <person name="Hainaut M."/>
            <person name="Kuo A."/>
            <person name="Kohler A."/>
            <person name="Murat C."/>
            <person name="Tang N."/>
            <person name="Roy S."/>
            <person name="Loubradou J."/>
            <person name="Henrissat B."/>
            <person name="Grigoriev I.V."/>
            <person name="Corradi N."/>
            <person name="Roux C."/>
            <person name="Martin F.M."/>
        </authorList>
    </citation>
    <scope>NUCLEOTIDE SEQUENCE [LARGE SCALE GENOMIC DNA]</scope>
    <source>
        <strain evidence="2 3">DAOM 194757</strain>
    </source>
</reference>
<accession>A0A397UL96</accession>
<protein>
    <submittedName>
        <fullName evidence="2">Uncharacterized protein</fullName>
    </submittedName>
</protein>
<dbReference type="Proteomes" id="UP000266673">
    <property type="component" value="Unassembled WGS sequence"/>
</dbReference>
<feature type="non-terminal residue" evidence="2">
    <location>
        <position position="1"/>
    </location>
</feature>
<comment type="caution">
    <text evidence="2">The sequence shown here is derived from an EMBL/GenBank/DDBJ whole genome shotgun (WGS) entry which is preliminary data.</text>
</comment>
<proteinExistence type="predicted"/>
<feature type="region of interest" description="Disordered" evidence="1">
    <location>
        <begin position="1"/>
        <end position="24"/>
    </location>
</feature>
<dbReference type="EMBL" id="QKWP01001180">
    <property type="protein sequence ID" value="RIB11030.1"/>
    <property type="molecule type" value="Genomic_DNA"/>
</dbReference>
<name>A0A397UL96_9GLOM</name>
<dbReference type="AlphaFoldDB" id="A0A397UL96"/>
<organism evidence="2 3">
    <name type="scientific">Gigaspora rosea</name>
    <dbReference type="NCBI Taxonomy" id="44941"/>
    <lineage>
        <taxon>Eukaryota</taxon>
        <taxon>Fungi</taxon>
        <taxon>Fungi incertae sedis</taxon>
        <taxon>Mucoromycota</taxon>
        <taxon>Glomeromycotina</taxon>
        <taxon>Glomeromycetes</taxon>
        <taxon>Diversisporales</taxon>
        <taxon>Gigasporaceae</taxon>
        <taxon>Gigaspora</taxon>
    </lineage>
</organism>
<evidence type="ECO:0000313" key="2">
    <source>
        <dbReference type="EMBL" id="RIB11030.1"/>
    </source>
</evidence>
<evidence type="ECO:0000313" key="3">
    <source>
        <dbReference type="Proteomes" id="UP000266673"/>
    </source>
</evidence>
<keyword evidence="3" id="KW-1185">Reference proteome</keyword>